<dbReference type="PATRIC" id="fig|45070.6.peg.3310"/>
<evidence type="ECO:0000256" key="1">
    <source>
        <dbReference type="ARBA" id="ARBA00007613"/>
    </source>
</evidence>
<dbReference type="AlphaFoldDB" id="A0A0W0WIU9"/>
<comment type="similarity">
    <text evidence="1">Belongs to the outer membrane factor (OMF) (TC 1.B.17) family.</text>
</comment>
<dbReference type="Proteomes" id="UP000054725">
    <property type="component" value="Unassembled WGS sequence"/>
</dbReference>
<dbReference type="OrthoDB" id="5607838at2"/>
<dbReference type="RefSeq" id="WP_058506109.1">
    <property type="nucleotide sequence ID" value="NZ_CAAAIF010000015.1"/>
</dbReference>
<evidence type="ECO:0000313" key="4">
    <source>
        <dbReference type="Proteomes" id="UP000054725"/>
    </source>
</evidence>
<reference evidence="3 4" key="1">
    <citation type="submission" date="2015-11" db="EMBL/GenBank/DDBJ databases">
        <title>Genomic analysis of 38 Legionella species identifies large and diverse effector repertoires.</title>
        <authorList>
            <person name="Burstein D."/>
            <person name="Amaro F."/>
            <person name="Zusman T."/>
            <person name="Lifshitz Z."/>
            <person name="Cohen O."/>
            <person name="Gilbert J.A."/>
            <person name="Pupko T."/>
            <person name="Shuman H.A."/>
            <person name="Segal G."/>
        </authorList>
    </citation>
    <scope>NUCLEOTIDE SEQUENCE [LARGE SCALE GENOMIC DNA]</scope>
    <source>
        <strain evidence="3 4">ATCC 49506</strain>
    </source>
</reference>
<dbReference type="InterPro" id="IPR010131">
    <property type="entry name" value="MdtP/NodT-like"/>
</dbReference>
<name>A0A0W0WIU9_9GAMM</name>
<evidence type="ECO:0000313" key="3">
    <source>
        <dbReference type="EMBL" id="KTD32224.1"/>
    </source>
</evidence>
<dbReference type="SUPFAM" id="SSF56954">
    <property type="entry name" value="Outer membrane efflux proteins (OEP)"/>
    <property type="match status" value="1"/>
</dbReference>
<feature type="coiled-coil region" evidence="2">
    <location>
        <begin position="181"/>
        <end position="208"/>
    </location>
</feature>
<dbReference type="GO" id="GO:0015562">
    <property type="term" value="F:efflux transmembrane transporter activity"/>
    <property type="evidence" value="ECO:0007669"/>
    <property type="project" value="InterPro"/>
</dbReference>
<dbReference type="Gene3D" id="1.20.1600.10">
    <property type="entry name" value="Outer membrane efflux proteins (OEP)"/>
    <property type="match status" value="1"/>
</dbReference>
<evidence type="ECO:0000256" key="2">
    <source>
        <dbReference type="SAM" id="Coils"/>
    </source>
</evidence>
<gene>
    <name evidence="3" type="ORF">Lnau_3135</name>
</gene>
<comment type="caution">
    <text evidence="3">The sequence shown here is derived from an EMBL/GenBank/DDBJ whole genome shotgun (WGS) entry which is preliminary data.</text>
</comment>
<dbReference type="STRING" id="45070.Lnau_3135"/>
<dbReference type="Pfam" id="PF02321">
    <property type="entry name" value="OEP"/>
    <property type="match status" value="2"/>
</dbReference>
<dbReference type="EMBL" id="LNYO01000027">
    <property type="protein sequence ID" value="KTD32224.1"/>
    <property type="molecule type" value="Genomic_DNA"/>
</dbReference>
<organism evidence="3 4">
    <name type="scientific">Legionella nautarum</name>
    <dbReference type="NCBI Taxonomy" id="45070"/>
    <lineage>
        <taxon>Bacteria</taxon>
        <taxon>Pseudomonadati</taxon>
        <taxon>Pseudomonadota</taxon>
        <taxon>Gammaproteobacteria</taxon>
        <taxon>Legionellales</taxon>
        <taxon>Legionellaceae</taxon>
        <taxon>Legionella</taxon>
    </lineage>
</organism>
<protein>
    <submittedName>
        <fullName evidence="3">Outer membrane efflux protein</fullName>
    </submittedName>
</protein>
<keyword evidence="4" id="KW-1185">Reference proteome</keyword>
<accession>A0A0W0WIU9</accession>
<keyword evidence="2" id="KW-0175">Coiled coil</keyword>
<proteinExistence type="inferred from homology"/>
<dbReference type="InterPro" id="IPR003423">
    <property type="entry name" value="OMP_efflux"/>
</dbReference>
<sequence>MKKKDVLLRIIPIIYLFWRASFALAQNLPLTLTEAEHLAINRSPELQRLNANSQALKQQSVADGQLPDPQLAAGTINVPTDTFSFTQDEMTMVQVGIQQQFARGKSLKMKSQQTRALAKTELIKIKEQKLILVRTVREDWLELYYWTEALRIIKTNEALYKELLQVTQSQYSTGKINQTDVMQVQLELSRLKNQVIQNKQQIAVLKAQLGRWIGMNNVKRPLALSMPHWSTLPSMANLQNHLMKHPILQADAANVEASSFEVAYAKEQYKPGWQLGVGYGFRQGRMPDGTPRSDMLTAQATMDLPFFTANRQDRQFNASLNKLNAAQMDRHIHYRDLLQSLTVQYTTWKHLLEREHLYNKQLIPEAKQNAKAALLAYQNTTTELTTVLRAYSSELTIQLEHIQLQVERLKAHATLLYLEGTPT</sequence>
<dbReference type="PANTHER" id="PTHR30203">
    <property type="entry name" value="OUTER MEMBRANE CATION EFFLUX PROTEIN"/>
    <property type="match status" value="1"/>
</dbReference>